<reference evidence="2 3" key="1">
    <citation type="submission" date="2015-01" db="EMBL/GenBank/DDBJ databases">
        <title>Genome of allotetraploid Gossypium barbadense reveals genomic plasticity and fiber elongation in cotton evolution.</title>
        <authorList>
            <person name="Chen X."/>
            <person name="Liu X."/>
            <person name="Zhao B."/>
            <person name="Zheng H."/>
            <person name="Hu Y."/>
            <person name="Lu G."/>
            <person name="Yang C."/>
            <person name="Chen J."/>
            <person name="Shan C."/>
            <person name="Zhang L."/>
            <person name="Zhou Y."/>
            <person name="Wang L."/>
            <person name="Guo W."/>
            <person name="Bai Y."/>
            <person name="Ruan J."/>
            <person name="Shangguan X."/>
            <person name="Mao Y."/>
            <person name="Jiang J."/>
            <person name="Zhu Y."/>
            <person name="Lei J."/>
            <person name="Kang H."/>
            <person name="Chen S."/>
            <person name="He X."/>
            <person name="Wang R."/>
            <person name="Wang Y."/>
            <person name="Chen J."/>
            <person name="Wang L."/>
            <person name="Yu S."/>
            <person name="Wang B."/>
            <person name="Wei J."/>
            <person name="Song S."/>
            <person name="Lu X."/>
            <person name="Gao Z."/>
            <person name="Gu W."/>
            <person name="Deng X."/>
            <person name="Ma D."/>
            <person name="Wang S."/>
            <person name="Liang W."/>
            <person name="Fang L."/>
            <person name="Cai C."/>
            <person name="Zhu X."/>
            <person name="Zhou B."/>
            <person name="Zhang Y."/>
            <person name="Chen Z."/>
            <person name="Xu S."/>
            <person name="Zhu R."/>
            <person name="Wang S."/>
            <person name="Zhang T."/>
            <person name="Zhao G."/>
        </authorList>
    </citation>
    <scope>NUCLEOTIDE SEQUENCE [LARGE SCALE GENOMIC DNA]</scope>
    <source>
        <strain evidence="3">cv. Xinhai21</strain>
        <tissue evidence="2">Leaf</tissue>
    </source>
</reference>
<evidence type="ECO:0000313" key="3">
    <source>
        <dbReference type="Proteomes" id="UP000239757"/>
    </source>
</evidence>
<gene>
    <name evidence="2" type="ORF">GOBAR_AA06559</name>
</gene>
<dbReference type="Pfam" id="PF12776">
    <property type="entry name" value="Myb_DNA-bind_3"/>
    <property type="match status" value="1"/>
</dbReference>
<dbReference type="AlphaFoldDB" id="A0A2P5YEI8"/>
<proteinExistence type="predicted"/>
<dbReference type="PANTHER" id="PTHR46929">
    <property type="entry name" value="EXPRESSED PROTEIN"/>
    <property type="match status" value="1"/>
</dbReference>
<name>A0A2P5YEI8_GOSBA</name>
<protein>
    <recommendedName>
        <fullName evidence="1">Myb/SANT-like domain-containing protein</fullName>
    </recommendedName>
</protein>
<feature type="domain" description="Myb/SANT-like" evidence="1">
    <location>
        <begin position="14"/>
        <end position="84"/>
    </location>
</feature>
<evidence type="ECO:0000313" key="2">
    <source>
        <dbReference type="EMBL" id="PPS14016.1"/>
    </source>
</evidence>
<dbReference type="EMBL" id="KZ663291">
    <property type="protein sequence ID" value="PPS14016.1"/>
    <property type="molecule type" value="Genomic_DNA"/>
</dbReference>
<dbReference type="OrthoDB" id="992872at2759"/>
<organism evidence="2 3">
    <name type="scientific">Gossypium barbadense</name>
    <name type="common">Sea Island cotton</name>
    <name type="synonym">Hibiscus barbadensis</name>
    <dbReference type="NCBI Taxonomy" id="3634"/>
    <lineage>
        <taxon>Eukaryota</taxon>
        <taxon>Viridiplantae</taxon>
        <taxon>Streptophyta</taxon>
        <taxon>Embryophyta</taxon>
        <taxon>Tracheophyta</taxon>
        <taxon>Spermatophyta</taxon>
        <taxon>Magnoliopsida</taxon>
        <taxon>eudicotyledons</taxon>
        <taxon>Gunneridae</taxon>
        <taxon>Pentapetalae</taxon>
        <taxon>rosids</taxon>
        <taxon>malvids</taxon>
        <taxon>Malvales</taxon>
        <taxon>Malvaceae</taxon>
        <taxon>Malvoideae</taxon>
        <taxon>Gossypium</taxon>
    </lineage>
</organism>
<accession>A0A2P5YEI8</accession>
<sequence length="229" mass="26526">MGKGNKEETSKQFRWIKPMERLFLEILAREAQKGKKPSNFFKVVSINRVVESILERFQVQCDAKHVENHLRTVKNQWQIICTIRALVVGKDMATRSFSRTFADIDLDDDNQDSVSIDYDNEEIEEVRTKVSSSGTSKRKRKIAQESVVDEQIKFVGEQLGKIANALEQFTADKTPHLYEEVMSMEVEGFDDGFLCSVFDYLMSHESEAKAFLVKSKKHRKFWLQKFSQG</sequence>
<dbReference type="PANTHER" id="PTHR46929:SF23">
    <property type="entry name" value="L10-INTERACTING MYB DOMAIN-CONTAINING PROTEIN-LIKE"/>
    <property type="match status" value="1"/>
</dbReference>
<dbReference type="Proteomes" id="UP000239757">
    <property type="component" value="Unassembled WGS sequence"/>
</dbReference>
<dbReference type="InterPro" id="IPR024752">
    <property type="entry name" value="Myb/SANT-like_dom"/>
</dbReference>
<evidence type="ECO:0000259" key="1">
    <source>
        <dbReference type="Pfam" id="PF12776"/>
    </source>
</evidence>